<proteinExistence type="predicted"/>
<feature type="domain" description="DAGKc" evidence="1">
    <location>
        <begin position="6"/>
        <end position="111"/>
    </location>
</feature>
<dbReference type="Gene3D" id="3.40.50.10330">
    <property type="entry name" value="Probable inorganic polyphosphate/atp-NAD kinase, domain 1"/>
    <property type="match status" value="1"/>
</dbReference>
<dbReference type="GO" id="GO:0016301">
    <property type="term" value="F:kinase activity"/>
    <property type="evidence" value="ECO:0007669"/>
    <property type="project" value="InterPro"/>
</dbReference>
<dbReference type="InterPro" id="IPR001206">
    <property type="entry name" value="Diacylglycerol_kinase_cat_dom"/>
</dbReference>
<dbReference type="AlphaFoldDB" id="A0A970B9G0"/>
<dbReference type="Pfam" id="PF00781">
    <property type="entry name" value="DAGK_cat"/>
    <property type="match status" value="1"/>
</dbReference>
<sequence length="311" mass="33693">MQPGLIYNPLSQRNRASAALHIAPDFPYAAPTSRDELLKALRGFVARGVDLVIVSGGDGTLREVTTMLPHAYGERLPCVSVLSAGNANVVGADVGSAGYGQAAFDALLQAASDERFSKRARRRLLRVRWPDLDVLPVLGFVCGGAVVSQATRHANERVLTRGVTHQASVIVTVAVALWRAAWGRPGWVGAESMSIAIDDAAPRQGARFIFMATTLNQLMLGLWPFWGGEGSAAPLRWLDIDSPPPRLLRSLPRVLRGRPPRGDRSAYRSDRAERIRLVYSDPLIIDGERFAPGPSGIVEIDTDAELEFVTP</sequence>
<dbReference type="EMBL" id="JAAVXB010000007">
    <property type="protein sequence ID" value="NKF23304.1"/>
    <property type="molecule type" value="Genomic_DNA"/>
</dbReference>
<dbReference type="Proteomes" id="UP000653472">
    <property type="component" value="Unassembled WGS sequence"/>
</dbReference>
<dbReference type="RefSeq" id="WP_168148626.1">
    <property type="nucleotide sequence ID" value="NZ_JAAVXB010000007.1"/>
</dbReference>
<dbReference type="InterPro" id="IPR017438">
    <property type="entry name" value="ATP-NAD_kinase_N"/>
</dbReference>
<gene>
    <name evidence="2" type="ORF">G7Y82_13365</name>
</gene>
<keyword evidence="3" id="KW-1185">Reference proteome</keyword>
<dbReference type="InterPro" id="IPR016064">
    <property type="entry name" value="NAD/diacylglycerol_kinase_sf"/>
</dbReference>
<evidence type="ECO:0000259" key="1">
    <source>
        <dbReference type="Pfam" id="PF00781"/>
    </source>
</evidence>
<protein>
    <recommendedName>
        <fullName evidence="1">DAGKc domain-containing protein</fullName>
    </recommendedName>
</protein>
<evidence type="ECO:0000313" key="3">
    <source>
        <dbReference type="Proteomes" id="UP000653472"/>
    </source>
</evidence>
<dbReference type="SUPFAM" id="SSF111331">
    <property type="entry name" value="NAD kinase/diacylglycerol kinase-like"/>
    <property type="match status" value="1"/>
</dbReference>
<name>A0A970B9G0_9GAMM</name>
<reference evidence="2" key="1">
    <citation type="submission" date="2020-03" db="EMBL/GenBank/DDBJ databases">
        <title>Solimonas marina sp. nov., isolated from deep seawater of the Pacific Ocean.</title>
        <authorList>
            <person name="Liu X."/>
            <person name="Lai Q."/>
            <person name="Sun F."/>
            <person name="Gai Y."/>
            <person name="Li G."/>
            <person name="Shao Z."/>
        </authorList>
    </citation>
    <scope>NUCLEOTIDE SEQUENCE</scope>
    <source>
        <strain evidence="2">C16B3</strain>
    </source>
</reference>
<comment type="caution">
    <text evidence="2">The sequence shown here is derived from an EMBL/GenBank/DDBJ whole genome shotgun (WGS) entry which is preliminary data.</text>
</comment>
<accession>A0A970B9G0</accession>
<organism evidence="2 3">
    <name type="scientific">Solimonas marina</name>
    <dbReference type="NCBI Taxonomy" id="2714601"/>
    <lineage>
        <taxon>Bacteria</taxon>
        <taxon>Pseudomonadati</taxon>
        <taxon>Pseudomonadota</taxon>
        <taxon>Gammaproteobacteria</taxon>
        <taxon>Nevskiales</taxon>
        <taxon>Nevskiaceae</taxon>
        <taxon>Solimonas</taxon>
    </lineage>
</organism>
<evidence type="ECO:0000313" key="2">
    <source>
        <dbReference type="EMBL" id="NKF23304.1"/>
    </source>
</evidence>